<protein>
    <submittedName>
        <fullName evidence="1">Helix-turn-helix domain-containing protein</fullName>
    </submittedName>
</protein>
<sequence length="185" mass="20878">MHDDAEPGFDKRVGANIRDLRNKKGWSQRQLAESLQGDLRLDPSAITRIERGERSIKLREAAAIADALEVALYQIVTHFDNPHDEELRQLTNSAHWEIRLAQEAFHRMATVYLLAAGTISKHGNVMTDFSDPRQYLAEEARRAAERPPAARLRATANEHLDQIEEIMRAATSNLIVRSEADDSDA</sequence>
<gene>
    <name evidence="1" type="ORF">K6L26_04440</name>
</gene>
<accession>A0ACD1FJ47</accession>
<dbReference type="EMBL" id="CP081673">
    <property type="protein sequence ID" value="QZH66937.1"/>
    <property type="molecule type" value="Genomic_DNA"/>
</dbReference>
<organism evidence="1 2">
    <name type="scientific">Mycolicibacterium farcinogenes</name>
    <name type="common">Mycobacterium farcinogenes</name>
    <dbReference type="NCBI Taxonomy" id="1802"/>
    <lineage>
        <taxon>Bacteria</taxon>
        <taxon>Bacillati</taxon>
        <taxon>Actinomycetota</taxon>
        <taxon>Actinomycetes</taxon>
        <taxon>Mycobacteriales</taxon>
        <taxon>Mycobacteriaceae</taxon>
        <taxon>Mycolicibacterium</taxon>
    </lineage>
</organism>
<evidence type="ECO:0000313" key="1">
    <source>
        <dbReference type="EMBL" id="QZH66937.1"/>
    </source>
</evidence>
<reference evidence="1" key="1">
    <citation type="submission" date="2021-07" db="EMBL/GenBank/DDBJ databases">
        <title>Complete Genome Sequences of Mycobacterium farcinogenes Isolated from Clinical Specimens from Patients in Thailand.</title>
        <authorList>
            <person name="Sodsai P."/>
        </authorList>
    </citation>
    <scope>NUCLEOTIDE SEQUENCE</scope>
    <source>
        <strain evidence="1">BKK/CU-MFGFA-001</strain>
    </source>
</reference>
<proteinExistence type="predicted"/>
<keyword evidence="2" id="KW-1185">Reference proteome</keyword>
<evidence type="ECO:0000313" key="2">
    <source>
        <dbReference type="Proteomes" id="UP000825598"/>
    </source>
</evidence>
<dbReference type="Proteomes" id="UP000825598">
    <property type="component" value="Chromosome"/>
</dbReference>
<name>A0ACD1FJ47_MYCFR</name>